<dbReference type="InterPro" id="IPR024072">
    <property type="entry name" value="DHFR-like_dom_sf"/>
</dbReference>
<protein>
    <recommendedName>
        <fullName evidence="15">Riboflavin biosynthesis protein RibD</fullName>
    </recommendedName>
    <domain>
        <recommendedName>
            <fullName evidence="15">Diaminohydroxyphosphoribosylaminopyrimidine deaminase</fullName>
            <shortName evidence="15">DRAP deaminase</shortName>
            <ecNumber evidence="15">3.5.4.26</ecNumber>
        </recommendedName>
        <alternativeName>
            <fullName evidence="15">Riboflavin-specific deaminase</fullName>
        </alternativeName>
    </domain>
    <domain>
        <recommendedName>
            <fullName evidence="15">5-amino-6-(5-phosphoribosylamino)uracil reductase</fullName>
            <ecNumber evidence="15">1.1.1.193</ecNumber>
        </recommendedName>
        <alternativeName>
            <fullName evidence="15">HTP reductase</fullName>
        </alternativeName>
    </domain>
</protein>
<evidence type="ECO:0000256" key="10">
    <source>
        <dbReference type="ARBA" id="ARBA00022857"/>
    </source>
</evidence>
<keyword evidence="7 15" id="KW-0479">Metal-binding</keyword>
<keyword evidence="8 15" id="KW-0378">Hydrolase</keyword>
<dbReference type="InterPro" id="IPR004794">
    <property type="entry name" value="Eubact_RibD"/>
</dbReference>
<evidence type="ECO:0000313" key="20">
    <source>
        <dbReference type="EMBL" id="GIM48277.1"/>
    </source>
</evidence>
<dbReference type="EC" id="3.5.4.26" evidence="15"/>
<dbReference type="PANTHER" id="PTHR38011">
    <property type="entry name" value="DIHYDROFOLATE REDUCTASE FAMILY PROTEIN (AFU_ORTHOLOGUE AFUA_8G06820)"/>
    <property type="match status" value="1"/>
</dbReference>
<dbReference type="InterPro" id="IPR002734">
    <property type="entry name" value="RibDG_C"/>
</dbReference>
<feature type="binding site" evidence="18">
    <location>
        <position position="84"/>
    </location>
    <ligand>
        <name>Zn(2+)</name>
        <dbReference type="ChEBI" id="CHEBI:29105"/>
        <note>catalytic</note>
    </ligand>
</feature>
<dbReference type="AlphaFoldDB" id="A0AAV4LKA5"/>
<feature type="binding site" evidence="17">
    <location>
        <position position="222"/>
    </location>
    <ligand>
        <name>NADP(+)</name>
        <dbReference type="ChEBI" id="CHEBI:58349"/>
    </ligand>
</feature>
<evidence type="ECO:0000256" key="18">
    <source>
        <dbReference type="PIRSR" id="PIRSR006769-3"/>
    </source>
</evidence>
<dbReference type="EC" id="1.1.1.193" evidence="15"/>
<dbReference type="SUPFAM" id="SSF53927">
    <property type="entry name" value="Cytidine deaminase-like"/>
    <property type="match status" value="1"/>
</dbReference>
<comment type="cofactor">
    <cofactor evidence="15 18">
        <name>Zn(2+)</name>
        <dbReference type="ChEBI" id="CHEBI:29105"/>
    </cofactor>
    <text evidence="15 18">Binds 1 zinc ion.</text>
</comment>
<dbReference type="Pfam" id="PF00383">
    <property type="entry name" value="dCMP_cyt_deam_1"/>
    <property type="match status" value="1"/>
</dbReference>
<comment type="pathway">
    <text evidence="3 15">Cofactor biosynthesis; riboflavin biosynthesis; 5-amino-6-(D-ribitylamino)uracil from GTP: step 3/4.</text>
</comment>
<dbReference type="PIRSF" id="PIRSF006769">
    <property type="entry name" value="RibD"/>
    <property type="match status" value="1"/>
</dbReference>
<dbReference type="PROSITE" id="PS00903">
    <property type="entry name" value="CYT_DCMP_DEAMINASES_1"/>
    <property type="match status" value="1"/>
</dbReference>
<dbReference type="InterPro" id="IPR016192">
    <property type="entry name" value="APOBEC/CMP_deaminase_Zn-bd"/>
</dbReference>
<feature type="binding site" evidence="17">
    <location>
        <position position="204"/>
    </location>
    <ligand>
        <name>substrate</name>
    </ligand>
</feature>
<dbReference type="Gene3D" id="3.40.140.10">
    <property type="entry name" value="Cytidine Deaminase, domain 2"/>
    <property type="match status" value="1"/>
</dbReference>
<keyword evidence="11 15" id="KW-0560">Oxidoreductase</keyword>
<feature type="binding site" evidence="18">
    <location>
        <position position="50"/>
    </location>
    <ligand>
        <name>Zn(2+)</name>
        <dbReference type="ChEBI" id="CHEBI:29105"/>
        <note>catalytic</note>
    </ligand>
</feature>
<evidence type="ECO:0000256" key="11">
    <source>
        <dbReference type="ARBA" id="ARBA00023002"/>
    </source>
</evidence>
<dbReference type="FunFam" id="3.40.140.10:FF:000025">
    <property type="entry name" value="Riboflavin biosynthesis protein RibD"/>
    <property type="match status" value="1"/>
</dbReference>
<evidence type="ECO:0000256" key="17">
    <source>
        <dbReference type="PIRSR" id="PIRSR006769-2"/>
    </source>
</evidence>
<feature type="binding site" evidence="18">
    <location>
        <position position="75"/>
    </location>
    <ligand>
        <name>Zn(2+)</name>
        <dbReference type="ChEBI" id="CHEBI:29105"/>
        <note>catalytic</note>
    </ligand>
</feature>
<dbReference type="InterPro" id="IPR050765">
    <property type="entry name" value="Riboflavin_Biosynth_HTPR"/>
</dbReference>
<evidence type="ECO:0000256" key="12">
    <source>
        <dbReference type="ARBA" id="ARBA00023268"/>
    </source>
</evidence>
<comment type="catalytic activity">
    <reaction evidence="13 15">
        <text>5-amino-6-(5-phospho-D-ribitylamino)uracil + NADP(+) = 5-amino-6-(5-phospho-D-ribosylamino)uracil + NADPH + H(+)</text>
        <dbReference type="Rhea" id="RHEA:17845"/>
        <dbReference type="ChEBI" id="CHEBI:15378"/>
        <dbReference type="ChEBI" id="CHEBI:57783"/>
        <dbReference type="ChEBI" id="CHEBI:58349"/>
        <dbReference type="ChEBI" id="CHEBI:58421"/>
        <dbReference type="ChEBI" id="CHEBI:58453"/>
        <dbReference type="EC" id="1.1.1.193"/>
    </reaction>
</comment>
<feature type="binding site" evidence="17">
    <location>
        <position position="170"/>
    </location>
    <ligand>
        <name>NADP(+)</name>
        <dbReference type="ChEBI" id="CHEBI:58349"/>
    </ligand>
</feature>
<evidence type="ECO:0000313" key="21">
    <source>
        <dbReference type="Proteomes" id="UP001057291"/>
    </source>
</evidence>
<dbReference type="EMBL" id="BOQE01000001">
    <property type="protein sequence ID" value="GIM48277.1"/>
    <property type="molecule type" value="Genomic_DNA"/>
</dbReference>
<keyword evidence="21" id="KW-1185">Reference proteome</keyword>
<dbReference type="RefSeq" id="WP_282201167.1">
    <property type="nucleotide sequence ID" value="NZ_BOQE01000001.1"/>
</dbReference>
<organism evidence="20 21">
    <name type="scientific">Collibacillus ludicampi</name>
    <dbReference type="NCBI Taxonomy" id="2771369"/>
    <lineage>
        <taxon>Bacteria</taxon>
        <taxon>Bacillati</taxon>
        <taxon>Bacillota</taxon>
        <taxon>Bacilli</taxon>
        <taxon>Bacillales</taxon>
        <taxon>Alicyclobacillaceae</taxon>
        <taxon>Collibacillus</taxon>
    </lineage>
</organism>
<comment type="catalytic activity">
    <reaction evidence="14 15">
        <text>2,5-diamino-6-hydroxy-4-(5-phosphoribosylamino)-pyrimidine + H2O + H(+) = 5-amino-6-(5-phospho-D-ribosylamino)uracil + NH4(+)</text>
        <dbReference type="Rhea" id="RHEA:21868"/>
        <dbReference type="ChEBI" id="CHEBI:15377"/>
        <dbReference type="ChEBI" id="CHEBI:15378"/>
        <dbReference type="ChEBI" id="CHEBI:28938"/>
        <dbReference type="ChEBI" id="CHEBI:58453"/>
        <dbReference type="ChEBI" id="CHEBI:58614"/>
        <dbReference type="EC" id="3.5.4.26"/>
    </reaction>
</comment>
<name>A0AAV4LKA5_9BACL</name>
<evidence type="ECO:0000256" key="9">
    <source>
        <dbReference type="ARBA" id="ARBA00022833"/>
    </source>
</evidence>
<dbReference type="GO" id="GO:0008703">
    <property type="term" value="F:5-amino-6-(5-phosphoribosylamino)uracil reductase activity"/>
    <property type="evidence" value="ECO:0007669"/>
    <property type="project" value="UniProtKB-EC"/>
</dbReference>
<feature type="active site" description="Proton donor" evidence="16">
    <location>
        <position position="52"/>
    </location>
</feature>
<comment type="similarity">
    <text evidence="5 15">In the C-terminal section; belongs to the HTP reductase family.</text>
</comment>
<dbReference type="GO" id="GO:0008835">
    <property type="term" value="F:diaminohydroxyphosphoribosylaminopyrimidine deaminase activity"/>
    <property type="evidence" value="ECO:0007669"/>
    <property type="project" value="UniProtKB-EC"/>
</dbReference>
<feature type="binding site" evidence="17">
    <location>
        <position position="168"/>
    </location>
    <ligand>
        <name>substrate</name>
    </ligand>
</feature>
<feature type="binding site" evidence="17">
    <location>
        <position position="184"/>
    </location>
    <ligand>
        <name>substrate</name>
    </ligand>
</feature>
<evidence type="ECO:0000256" key="2">
    <source>
        <dbReference type="ARBA" id="ARBA00004882"/>
    </source>
</evidence>
<dbReference type="GO" id="GO:0008270">
    <property type="term" value="F:zinc ion binding"/>
    <property type="evidence" value="ECO:0007669"/>
    <property type="project" value="InterPro"/>
</dbReference>
<dbReference type="PROSITE" id="PS51747">
    <property type="entry name" value="CYT_DCMP_DEAMINASES_2"/>
    <property type="match status" value="1"/>
</dbReference>
<comment type="pathway">
    <text evidence="2 15">Cofactor biosynthesis; riboflavin biosynthesis; 5-amino-6-(D-ribitylamino)uracil from GTP: step 2/4.</text>
</comment>
<keyword evidence="10 15" id="KW-0521">NADP</keyword>
<feature type="binding site" evidence="17">
    <location>
        <position position="207"/>
    </location>
    <ligand>
        <name>substrate</name>
    </ligand>
</feature>
<gene>
    <name evidence="20" type="ORF">DNHGIG_38260</name>
</gene>
<evidence type="ECO:0000256" key="14">
    <source>
        <dbReference type="ARBA" id="ARBA00049886"/>
    </source>
</evidence>
<dbReference type="NCBIfam" id="TIGR00326">
    <property type="entry name" value="eubact_ribD"/>
    <property type="match status" value="1"/>
</dbReference>
<feature type="binding site" evidence="17">
    <location>
        <position position="154"/>
    </location>
    <ligand>
        <name>NADP(+)</name>
        <dbReference type="ChEBI" id="CHEBI:58349"/>
    </ligand>
</feature>
<dbReference type="GO" id="GO:0009231">
    <property type="term" value="P:riboflavin biosynthetic process"/>
    <property type="evidence" value="ECO:0007669"/>
    <property type="project" value="UniProtKB-KW"/>
</dbReference>
<comment type="caution">
    <text evidence="20">The sequence shown here is derived from an EMBL/GenBank/DDBJ whole genome shotgun (WGS) entry which is preliminary data.</text>
</comment>
<sequence length="363" mass="39549">MTDREYMELALTIARSTRGRTWPNPMVGAVVVNDGNIVGMGAHLRAGTPHAEVHALEMAGEAARGGTLYVTLEPCSHYGRTPPCADRVIESGVKRVVIAMLDPNPRVSGRGVERLRNAGIEIEVGLCEEESRQMNEVFVHYITTRRPFVIMKTAMTLDGKIATASGDSRWVTGDLARLEVHRLRDRVDAILVGIGTVLEDDPELTTRLPEGGKNPLRVIVDTSLRIPDEARVLDTKTARTVIACGEDADDSRERMLREKGVEIIRMPVVDGKVNLKALMEELGRREIASILVEGGAEINGSLLSAGLIDQVMTFIAPKLIGGTGPTPIGGKGFSRMQDALELERVRVERFGEDVAVIGYPRKG</sequence>
<comment type="function">
    <text evidence="1 15">Converts 2,5-diamino-6-(ribosylamino)-4(3h)-pyrimidinone 5'-phosphate into 5-amino-6-(ribosylamino)-2,4(1h,3h)-pyrimidinedione 5'-phosphate.</text>
</comment>
<dbReference type="PANTHER" id="PTHR38011:SF7">
    <property type="entry name" value="2,5-DIAMINO-6-RIBOSYLAMINO-4(3H)-PYRIMIDINONE 5'-PHOSPHATE REDUCTASE"/>
    <property type="match status" value="1"/>
</dbReference>
<evidence type="ECO:0000256" key="1">
    <source>
        <dbReference type="ARBA" id="ARBA00002151"/>
    </source>
</evidence>
<dbReference type="NCBIfam" id="TIGR00227">
    <property type="entry name" value="ribD_Cterm"/>
    <property type="match status" value="1"/>
</dbReference>
<feature type="binding site" evidence="17">
    <location>
        <position position="293"/>
    </location>
    <ligand>
        <name>substrate</name>
    </ligand>
</feature>
<dbReference type="InterPro" id="IPR011549">
    <property type="entry name" value="RibD_C"/>
</dbReference>
<keyword evidence="12" id="KW-0511">Multifunctional enzyme</keyword>
<feature type="binding site" evidence="17">
    <location>
        <position position="196"/>
    </location>
    <ligand>
        <name>NADP(+)</name>
        <dbReference type="ChEBI" id="CHEBI:58349"/>
    </ligand>
</feature>
<proteinExistence type="inferred from homology"/>
<reference evidence="20" key="1">
    <citation type="journal article" date="2023" name="Int. J. Syst. Evol. Microbiol.">
        <title>Collibacillus ludicampi gen. nov., sp. nov., a new soil bacterium of the family Alicyclobacillaceae.</title>
        <authorList>
            <person name="Jojima T."/>
            <person name="Ioku Y."/>
            <person name="Fukuta Y."/>
            <person name="Shirasaka N."/>
            <person name="Matsumura Y."/>
            <person name="Mori M."/>
        </authorList>
    </citation>
    <scope>NUCLEOTIDE SEQUENCE</scope>
    <source>
        <strain evidence="20">TP075</strain>
    </source>
</reference>
<dbReference type="Gene3D" id="3.40.430.10">
    <property type="entry name" value="Dihydrofolate Reductase, subunit A"/>
    <property type="match status" value="1"/>
</dbReference>
<dbReference type="CDD" id="cd01284">
    <property type="entry name" value="Riboflavin_deaminase-reductase"/>
    <property type="match status" value="1"/>
</dbReference>
<evidence type="ECO:0000256" key="3">
    <source>
        <dbReference type="ARBA" id="ARBA00004910"/>
    </source>
</evidence>
<accession>A0AAV4LKA5</accession>
<evidence type="ECO:0000256" key="13">
    <source>
        <dbReference type="ARBA" id="ARBA00049861"/>
    </source>
</evidence>
<keyword evidence="9 15" id="KW-0862">Zinc</keyword>
<evidence type="ECO:0000259" key="19">
    <source>
        <dbReference type="PROSITE" id="PS51747"/>
    </source>
</evidence>
<feature type="binding site" evidence="17">
    <location>
        <position position="200"/>
    </location>
    <ligand>
        <name>NADP(+)</name>
        <dbReference type="ChEBI" id="CHEBI:58349"/>
    </ligand>
</feature>
<feature type="domain" description="CMP/dCMP-type deaminase" evidence="19">
    <location>
        <begin position="1"/>
        <end position="123"/>
    </location>
</feature>
<feature type="binding site" evidence="17">
    <location>
        <begin position="295"/>
        <end position="301"/>
    </location>
    <ligand>
        <name>NADP(+)</name>
        <dbReference type="ChEBI" id="CHEBI:58349"/>
    </ligand>
</feature>
<evidence type="ECO:0000256" key="7">
    <source>
        <dbReference type="ARBA" id="ARBA00022723"/>
    </source>
</evidence>
<evidence type="ECO:0000256" key="5">
    <source>
        <dbReference type="ARBA" id="ARBA00007417"/>
    </source>
</evidence>
<evidence type="ECO:0000256" key="6">
    <source>
        <dbReference type="ARBA" id="ARBA00022619"/>
    </source>
</evidence>
<dbReference type="Proteomes" id="UP001057291">
    <property type="component" value="Unassembled WGS sequence"/>
</dbReference>
<comment type="similarity">
    <text evidence="4 15">In the N-terminal section; belongs to the cytidine and deoxycytidylate deaminase family.</text>
</comment>
<dbReference type="Pfam" id="PF01872">
    <property type="entry name" value="RibD_C"/>
    <property type="match status" value="1"/>
</dbReference>
<dbReference type="InterPro" id="IPR002125">
    <property type="entry name" value="CMP_dCMP_dom"/>
</dbReference>
<evidence type="ECO:0000256" key="8">
    <source>
        <dbReference type="ARBA" id="ARBA00022801"/>
    </source>
</evidence>
<evidence type="ECO:0000256" key="15">
    <source>
        <dbReference type="PIRNR" id="PIRNR006769"/>
    </source>
</evidence>
<evidence type="ECO:0000256" key="4">
    <source>
        <dbReference type="ARBA" id="ARBA00005259"/>
    </source>
</evidence>
<dbReference type="SUPFAM" id="SSF53597">
    <property type="entry name" value="Dihydrofolate reductase-like"/>
    <property type="match status" value="1"/>
</dbReference>
<dbReference type="InterPro" id="IPR016193">
    <property type="entry name" value="Cytidine_deaminase-like"/>
</dbReference>
<keyword evidence="6 15" id="KW-0686">Riboflavin biosynthesis</keyword>
<evidence type="ECO:0000256" key="16">
    <source>
        <dbReference type="PIRSR" id="PIRSR006769-1"/>
    </source>
</evidence>
<dbReference type="GO" id="GO:0050661">
    <property type="term" value="F:NADP binding"/>
    <property type="evidence" value="ECO:0007669"/>
    <property type="project" value="InterPro"/>
</dbReference>